<proteinExistence type="predicted"/>
<protein>
    <submittedName>
        <fullName evidence="3">Uncharacterized protein</fullName>
    </submittedName>
</protein>
<organism evidence="3 4">
    <name type="scientific">Mycobacterium paraseoulense</name>
    <dbReference type="NCBI Taxonomy" id="590652"/>
    <lineage>
        <taxon>Bacteria</taxon>
        <taxon>Bacillati</taxon>
        <taxon>Actinomycetota</taxon>
        <taxon>Actinomycetes</taxon>
        <taxon>Mycobacteriales</taxon>
        <taxon>Mycobacteriaceae</taxon>
        <taxon>Mycobacterium</taxon>
    </lineage>
</organism>
<accession>A0A1X0IGT6</accession>
<feature type="chain" id="PRO_5039308989" evidence="2">
    <location>
        <begin position="25"/>
        <end position="432"/>
    </location>
</feature>
<dbReference type="Proteomes" id="UP000192513">
    <property type="component" value="Unassembled WGS sequence"/>
</dbReference>
<dbReference type="RefSeq" id="WP_083169176.1">
    <property type="nucleotide sequence ID" value="NZ_AP022619.1"/>
</dbReference>
<gene>
    <name evidence="3" type="ORF">BST39_03705</name>
</gene>
<evidence type="ECO:0000256" key="1">
    <source>
        <dbReference type="SAM" id="MobiDB-lite"/>
    </source>
</evidence>
<evidence type="ECO:0000313" key="3">
    <source>
        <dbReference type="EMBL" id="ORB45833.1"/>
    </source>
</evidence>
<feature type="region of interest" description="Disordered" evidence="1">
    <location>
        <begin position="62"/>
        <end position="89"/>
    </location>
</feature>
<keyword evidence="2" id="KW-0732">Signal</keyword>
<keyword evidence="4" id="KW-1185">Reference proteome</keyword>
<dbReference type="OrthoDB" id="4688123at2"/>
<feature type="compositionally biased region" description="Low complexity" evidence="1">
    <location>
        <begin position="62"/>
        <end position="74"/>
    </location>
</feature>
<feature type="signal peptide" evidence="2">
    <location>
        <begin position="1"/>
        <end position="24"/>
    </location>
</feature>
<evidence type="ECO:0000313" key="4">
    <source>
        <dbReference type="Proteomes" id="UP000192513"/>
    </source>
</evidence>
<sequence>MSRLQLAGIAAAAAVALAPFSVVAGTIGVAEAAPCAGAGSNPTSCQWCQYLVAQYHTSNVCSQSAPPRRAQPSPSEAPVQLPALPPYEPPNTEPVHAPPVIPPNLPPANTVPTINAAGPDASRNVSVVAPPRGLDVPPPAVAAAKAAPPMRVNPADPPKPPQQIDFNQRVQNVVSTHRENVDVLKVDNQRLIRPRHWDYVDYDDAYRRPALYNPLNQAMTFHYSYNGADREAYLPAGTRILLDAATVGVVPFTAVGDGWVASGSFYGGGSVPPVGFNGPPPPDYRQPEPPKVYQNVLVAVPAANQTVEVGQVSVVGMDNSQPAGSRDTIFLLDDSTLAWGQINDSSSASAQIRVTKTQSLPGVGPTDDGNFLVVLGVRPHEEPTQPAQPWWPSALGYGALGVVVGLTAWALNRKRSDDDVGEPVTTSRSSGN</sequence>
<reference evidence="3 4" key="1">
    <citation type="submission" date="2017-02" db="EMBL/GenBank/DDBJ databases">
        <title>The new phylogeny of genus Mycobacterium.</title>
        <authorList>
            <person name="Tortoli E."/>
            <person name="Trovato A."/>
            <person name="Cirillo D.M."/>
        </authorList>
    </citation>
    <scope>NUCLEOTIDE SEQUENCE [LARGE SCALE GENOMIC DNA]</scope>
    <source>
        <strain evidence="3 4">DSM 45000</strain>
    </source>
</reference>
<comment type="caution">
    <text evidence="3">The sequence shown here is derived from an EMBL/GenBank/DDBJ whole genome shotgun (WGS) entry which is preliminary data.</text>
</comment>
<name>A0A1X0IGT6_9MYCO</name>
<evidence type="ECO:0000256" key="2">
    <source>
        <dbReference type="SAM" id="SignalP"/>
    </source>
</evidence>
<dbReference type="STRING" id="590652.BST39_03705"/>
<dbReference type="EMBL" id="MVIE01000003">
    <property type="protein sequence ID" value="ORB45833.1"/>
    <property type="molecule type" value="Genomic_DNA"/>
</dbReference>
<dbReference type="AlphaFoldDB" id="A0A1X0IGT6"/>